<feature type="compositionally biased region" description="Low complexity" evidence="3">
    <location>
        <begin position="997"/>
        <end position="1021"/>
    </location>
</feature>
<dbReference type="EMBL" id="JADGKB010000014">
    <property type="protein sequence ID" value="KAJ3259955.1"/>
    <property type="molecule type" value="Genomic_DNA"/>
</dbReference>
<dbReference type="InterPro" id="IPR043127">
    <property type="entry name" value="Sec-1-like_dom3a"/>
</dbReference>
<feature type="compositionally biased region" description="Low complexity" evidence="3">
    <location>
        <begin position="575"/>
        <end position="599"/>
    </location>
</feature>
<evidence type="ECO:0000256" key="1">
    <source>
        <dbReference type="ARBA" id="ARBA00009884"/>
    </source>
</evidence>
<feature type="compositionally biased region" description="Low complexity" evidence="3">
    <location>
        <begin position="783"/>
        <end position="798"/>
    </location>
</feature>
<dbReference type="Gene3D" id="3.40.50.1910">
    <property type="match status" value="1"/>
</dbReference>
<feature type="compositionally biased region" description="Polar residues" evidence="3">
    <location>
        <begin position="928"/>
        <end position="949"/>
    </location>
</feature>
<dbReference type="GO" id="GO:0016192">
    <property type="term" value="P:vesicle-mediated transport"/>
    <property type="evidence" value="ECO:0007669"/>
    <property type="project" value="InterPro"/>
</dbReference>
<accession>A0AAD5UJR2</accession>
<dbReference type="AlphaFoldDB" id="A0AAD5UJR2"/>
<keyword evidence="2" id="KW-0175">Coiled coil</keyword>
<feature type="compositionally biased region" description="Low complexity" evidence="3">
    <location>
        <begin position="877"/>
        <end position="905"/>
    </location>
</feature>
<dbReference type="Pfam" id="PF00995">
    <property type="entry name" value="Sec1"/>
    <property type="match status" value="1"/>
</dbReference>
<evidence type="ECO:0000256" key="3">
    <source>
        <dbReference type="SAM" id="MobiDB-lite"/>
    </source>
</evidence>
<evidence type="ECO:0000313" key="5">
    <source>
        <dbReference type="Proteomes" id="UP001210925"/>
    </source>
</evidence>
<dbReference type="Proteomes" id="UP001210925">
    <property type="component" value="Unassembled WGS sequence"/>
</dbReference>
<name>A0AAD5UJR2_9FUNG</name>
<feature type="compositionally biased region" description="Polar residues" evidence="3">
    <location>
        <begin position="718"/>
        <end position="728"/>
    </location>
</feature>
<evidence type="ECO:0000313" key="4">
    <source>
        <dbReference type="EMBL" id="KAJ3259955.1"/>
    </source>
</evidence>
<dbReference type="InterPro" id="IPR027482">
    <property type="entry name" value="Sec1-like_dom2"/>
</dbReference>
<feature type="compositionally biased region" description="Basic and acidic residues" evidence="3">
    <location>
        <begin position="911"/>
        <end position="927"/>
    </location>
</feature>
<feature type="region of interest" description="Disordered" evidence="3">
    <location>
        <begin position="617"/>
        <end position="688"/>
    </location>
</feature>
<keyword evidence="5" id="KW-1185">Reference proteome</keyword>
<feature type="compositionally biased region" description="Polar residues" evidence="3">
    <location>
        <begin position="799"/>
        <end position="816"/>
    </location>
</feature>
<dbReference type="InterPro" id="IPR001619">
    <property type="entry name" value="Sec1-like"/>
</dbReference>
<comment type="caution">
    <text evidence="4">The sequence shown here is derived from an EMBL/GenBank/DDBJ whole genome shotgun (WGS) entry which is preliminary data.</text>
</comment>
<feature type="region of interest" description="Disordered" evidence="3">
    <location>
        <begin position="964"/>
        <end position="1021"/>
    </location>
</feature>
<feature type="compositionally biased region" description="Basic and acidic residues" evidence="3">
    <location>
        <begin position="673"/>
        <end position="688"/>
    </location>
</feature>
<feature type="coiled-coil region" evidence="2">
    <location>
        <begin position="442"/>
        <end position="485"/>
    </location>
</feature>
<reference evidence="4" key="1">
    <citation type="submission" date="2020-05" db="EMBL/GenBank/DDBJ databases">
        <title>Phylogenomic resolution of chytrid fungi.</title>
        <authorList>
            <person name="Stajich J.E."/>
            <person name="Amses K."/>
            <person name="Simmons R."/>
            <person name="Seto K."/>
            <person name="Myers J."/>
            <person name="Bonds A."/>
            <person name="Quandt C.A."/>
            <person name="Barry K."/>
            <person name="Liu P."/>
            <person name="Grigoriev I."/>
            <person name="Longcore J.E."/>
            <person name="James T.Y."/>
        </authorList>
    </citation>
    <scope>NUCLEOTIDE SEQUENCE</scope>
    <source>
        <strain evidence="4">PLAUS21</strain>
    </source>
</reference>
<proteinExistence type="inferred from homology"/>
<dbReference type="InterPro" id="IPR036045">
    <property type="entry name" value="Sec1-like_sf"/>
</dbReference>
<evidence type="ECO:0000256" key="2">
    <source>
        <dbReference type="SAM" id="Coils"/>
    </source>
</evidence>
<feature type="compositionally biased region" description="Polar residues" evidence="3">
    <location>
        <begin position="641"/>
        <end position="671"/>
    </location>
</feature>
<organism evidence="4 5">
    <name type="scientific">Boothiomyces macroporosus</name>
    <dbReference type="NCBI Taxonomy" id="261099"/>
    <lineage>
        <taxon>Eukaryota</taxon>
        <taxon>Fungi</taxon>
        <taxon>Fungi incertae sedis</taxon>
        <taxon>Chytridiomycota</taxon>
        <taxon>Chytridiomycota incertae sedis</taxon>
        <taxon>Chytridiomycetes</taxon>
        <taxon>Rhizophydiales</taxon>
        <taxon>Terramycetaceae</taxon>
        <taxon>Boothiomyces</taxon>
    </lineage>
</organism>
<dbReference type="Gene3D" id="1.25.40.60">
    <property type="match status" value="1"/>
</dbReference>
<feature type="region of interest" description="Disordered" evidence="3">
    <location>
        <begin position="718"/>
        <end position="949"/>
    </location>
</feature>
<gene>
    <name evidence="4" type="primary">SEC1_3</name>
    <name evidence="4" type="ORF">HK103_001465</name>
</gene>
<dbReference type="Gene3D" id="3.90.830.10">
    <property type="entry name" value="Syntaxin Binding Protein 1, Chain A, domain 2"/>
    <property type="match status" value="1"/>
</dbReference>
<feature type="region of interest" description="Disordered" evidence="3">
    <location>
        <begin position="500"/>
        <end position="526"/>
    </location>
</feature>
<sequence length="1021" mass="115294">MTLLKQIPNIKYFDPNGAGTNLAARAAWKVYQKAEELEEAKEEWSADNITADLLIIDRSVDTLTPILHNLHYQAIIQDLFYVENGKKLHLPTDEIRDEKVYDLSDKDQFFMKLRHLYLGDVGEEIAKFIAENPAANEYYNGGTAALGDKVYSLGDAQKIQQHSVIFDALCKAYQENKLDTIVELEQNLATGESSKTGAKISAEIVQEVLETIANPTINIDDKLRLLLACHHRFPVADVQEESVRDLAMGGFSGLDVLRSGKKIPNDDSDPMWKYTYEGWKSAMQAKGRTLPPENEEIITRFKPTLHRLIDDYLNNWFSPVFSSVEEEIVKEEEILERGNGSVIPFTKGFVPSWGRMKPENPDVEEFVDLLKNGRRVIIFVLGGMSIPEIQLIHESISVYRSTNLITPNIFANDLCRLGENDSGIPRLLSPIKPLLKQELDLRNKKKLKLLAEQERLKQEEEDALEAEKQKELRRLQSQMQRVNIEEGRQRRLQEALADADDGLGRNDTNAYSKYQPIPRSMSPSNVSLDRGPGYASMQQAVTSDPFQNVSYASKSSYFSPPYILPPPILSTIQPSHYSSISHSTNSPATATPYTPSAANTDRDIPNIIPVKTDVTDQNQVSADEKSATSTVFTKMDEKVATPTNIEPKNIGNDQISRTTSIKSLDSISCPSESARRENSTSSGERKVDVKKLFQRPTVIRKKSDKLTKMALKYRELAANSTKSESKAQFENFIPPTPSIPQAENPGNQRFPQRRVVPASATRVPNSGRNLSHDSYSDGNSPYSQNSPNSTHSSHPNLPYNQPQTTGYSDYSYGSNLPSPPPPVRRQVYAPPQGPNWTQTALGQGGPPQLLQRQPRPPPPANYQSYFSPNRPEPPSPQQYQSLPPQQYPSPNQYQPPINQYRNNQPTGYDNRGSHYDNRGSVYDRSDNRVSNYDNRATGYDNRNSQYDRQQSNFYGNQQYTQYQDQYRPPYDNFNRQSPGPDQYRYHGYPQPPEGRPQEPQGFVPPGRGPYRPGQYQPRPPI</sequence>
<feature type="compositionally biased region" description="Polar residues" evidence="3">
    <location>
        <begin position="739"/>
        <end position="750"/>
    </location>
</feature>
<comment type="similarity">
    <text evidence="1">Belongs to the STXBP/unc-18/SEC1 family.</text>
</comment>
<feature type="region of interest" description="Disordered" evidence="3">
    <location>
        <begin position="575"/>
        <end position="603"/>
    </location>
</feature>
<protein>
    <submittedName>
        <fullName evidence="4">Vacuolar sorting protein VPS33/slp1</fullName>
    </submittedName>
</protein>
<dbReference type="SUPFAM" id="SSF56815">
    <property type="entry name" value="Sec1/munc18-like (SM) proteins"/>
    <property type="match status" value="1"/>
</dbReference>
<dbReference type="PANTHER" id="PTHR11679">
    <property type="entry name" value="VESICLE PROTEIN SORTING-ASSOCIATED"/>
    <property type="match status" value="1"/>
</dbReference>
<feature type="compositionally biased region" description="Polar residues" evidence="3">
    <location>
        <begin position="617"/>
        <end position="632"/>
    </location>
</feature>